<accession>A0ABS4L5C0</accession>
<dbReference type="EMBL" id="JAGGLQ010000004">
    <property type="protein sequence ID" value="MBP2037300.1"/>
    <property type="molecule type" value="Genomic_DNA"/>
</dbReference>
<evidence type="ECO:0000313" key="2">
    <source>
        <dbReference type="EMBL" id="MBP2037300.1"/>
    </source>
</evidence>
<evidence type="ECO:0008006" key="4">
    <source>
        <dbReference type="Google" id="ProtNLM"/>
    </source>
</evidence>
<feature type="transmembrane region" description="Helical" evidence="1">
    <location>
        <begin position="26"/>
        <end position="42"/>
    </location>
</feature>
<protein>
    <recommendedName>
        <fullName evidence="4">Small hydrophobic membrane protein</fullName>
    </recommendedName>
</protein>
<name>A0ABS4L5C0_STRAV</name>
<evidence type="ECO:0000313" key="3">
    <source>
        <dbReference type="Proteomes" id="UP001519310"/>
    </source>
</evidence>
<keyword evidence="1" id="KW-0472">Membrane</keyword>
<keyword evidence="1" id="KW-1133">Transmembrane helix</keyword>
<proteinExistence type="predicted"/>
<evidence type="ECO:0000256" key="1">
    <source>
        <dbReference type="SAM" id="Phobius"/>
    </source>
</evidence>
<comment type="caution">
    <text evidence="2">The sequence shown here is derived from an EMBL/GenBank/DDBJ whole genome shotgun (WGS) entry which is preliminary data.</text>
</comment>
<keyword evidence="1" id="KW-0812">Transmembrane</keyword>
<dbReference type="Proteomes" id="UP001519310">
    <property type="component" value="Unassembled WGS sequence"/>
</dbReference>
<organism evidence="2 3">
    <name type="scientific">Streptomyces avidinii</name>
    <dbReference type="NCBI Taxonomy" id="1895"/>
    <lineage>
        <taxon>Bacteria</taxon>
        <taxon>Bacillati</taxon>
        <taxon>Actinomycetota</taxon>
        <taxon>Actinomycetes</taxon>
        <taxon>Kitasatosporales</taxon>
        <taxon>Streptomycetaceae</taxon>
        <taxon>Streptomyces</taxon>
    </lineage>
</organism>
<sequence length="63" mass="6639">MLFLVGALLVLGVVLGVVAHVPAHVSVVGGLAIALWLALFVARERLFGHRRAGRLDREGGGVR</sequence>
<keyword evidence="3" id="KW-1185">Reference proteome</keyword>
<gene>
    <name evidence="2" type="ORF">J2Z77_003100</name>
</gene>
<dbReference type="RefSeq" id="WP_189967253.1">
    <property type="nucleotide sequence ID" value="NZ_BMVL01000003.1"/>
</dbReference>
<reference evidence="2 3" key="1">
    <citation type="submission" date="2021-03" db="EMBL/GenBank/DDBJ databases">
        <title>Genomic Encyclopedia of Type Strains, Phase IV (KMG-IV): sequencing the most valuable type-strain genomes for metagenomic binning, comparative biology and taxonomic classification.</title>
        <authorList>
            <person name="Goeker M."/>
        </authorList>
    </citation>
    <scope>NUCLEOTIDE SEQUENCE [LARGE SCALE GENOMIC DNA]</scope>
    <source>
        <strain evidence="2 3">DSM 40526</strain>
    </source>
</reference>